<reference evidence="1 2" key="1">
    <citation type="submission" date="2012-11" db="EMBL/GenBank/DDBJ databases">
        <authorList>
            <person name="Linke B."/>
        </authorList>
    </citation>
    <scope>NUCLEOTIDE SEQUENCE [LARGE SCALE GENOMIC DNA]</scope>
    <source>
        <strain evidence="2">CFBP 1232</strain>
    </source>
</reference>
<dbReference type="Proteomes" id="UP000013111">
    <property type="component" value="Unassembled WGS sequence"/>
</dbReference>
<dbReference type="AlphaFoldDB" id="A0A830ZXV8"/>
<evidence type="ECO:0000313" key="1">
    <source>
        <dbReference type="EMBL" id="CCO93174.1"/>
    </source>
</evidence>
<name>A0A830ZXV8_ERWAM</name>
<evidence type="ECO:0000313" key="2">
    <source>
        <dbReference type="Proteomes" id="UP000013111"/>
    </source>
</evidence>
<dbReference type="EMBL" id="CAPB01000009">
    <property type="protein sequence ID" value="CCO93174.1"/>
    <property type="molecule type" value="Genomic_DNA"/>
</dbReference>
<accession>A0A830ZXV8</accession>
<proteinExistence type="predicted"/>
<protein>
    <submittedName>
        <fullName evidence="1">Uncharacterized protein</fullName>
    </submittedName>
</protein>
<comment type="caution">
    <text evidence="1">The sequence shown here is derived from an EMBL/GenBank/DDBJ whole genome shotgun (WGS) entry which is preliminary data.</text>
</comment>
<reference evidence="1 2" key="2">
    <citation type="submission" date="2013-04" db="EMBL/GenBank/DDBJ databases">
        <title>Comparative genomics of 12 strains of Erwinia amylovora identifies a pan-genome with a large conserved core and provides insights into host specificity.</title>
        <authorList>
            <person name="Mann R.A."/>
            <person name="Smits T.H.M."/>
            <person name="Buehlmann A."/>
            <person name="Blom J."/>
            <person name="Goesmann A."/>
            <person name="Frey J.E."/>
            <person name="Plummer K.M."/>
            <person name="Beer S.V."/>
            <person name="Luck J."/>
            <person name="Duffy B."/>
            <person name="Rodoni B."/>
        </authorList>
    </citation>
    <scope>NUCLEOTIDE SEQUENCE [LARGE SCALE GENOMIC DNA]</scope>
    <source>
        <strain evidence="2">CFBP 1232</strain>
    </source>
</reference>
<organism evidence="1 2">
    <name type="scientific">Erwinia amylovora NBRC 12687 = CFBP 1232</name>
    <dbReference type="NCBI Taxonomy" id="1219359"/>
    <lineage>
        <taxon>Bacteria</taxon>
        <taxon>Pseudomonadati</taxon>
        <taxon>Pseudomonadota</taxon>
        <taxon>Gammaproteobacteria</taxon>
        <taxon>Enterobacterales</taxon>
        <taxon>Erwiniaceae</taxon>
        <taxon>Erwinia</taxon>
    </lineage>
</organism>
<gene>
    <name evidence="1" type="ORF">BN437_1232</name>
</gene>
<sequence>MLNKNLIVTPESHNALTFRAFLSNYFATPRRRQLLQ</sequence>